<evidence type="ECO:0000256" key="1">
    <source>
        <dbReference type="SAM" id="MobiDB-lite"/>
    </source>
</evidence>
<feature type="compositionally biased region" description="Basic residues" evidence="1">
    <location>
        <begin position="560"/>
        <end position="574"/>
    </location>
</feature>
<reference evidence="3" key="1">
    <citation type="submission" date="2020-03" db="EMBL/GenBank/DDBJ databases">
        <title>Castanea mollissima Vanexum genome sequencing.</title>
        <authorList>
            <person name="Staton M."/>
        </authorList>
    </citation>
    <scope>NUCLEOTIDE SEQUENCE</scope>
    <source>
        <tissue evidence="3">Leaf</tissue>
    </source>
</reference>
<accession>A0A8J4RF65</accession>
<dbReference type="OrthoDB" id="2020180at2759"/>
<dbReference type="GO" id="GO:0009416">
    <property type="term" value="P:response to light stimulus"/>
    <property type="evidence" value="ECO:0007669"/>
    <property type="project" value="TreeGrafter"/>
</dbReference>
<sequence length="1272" mass="140375">MDSRTVLDHVLFQLTPTRTRCDLVIFSGPLNEKLASGLLEPFILHLKSAKDQISKGGYSITLRPAGSHASWFTKATLQRFVRFVSSPEVLERFVTIEREIVQIENSIQSSESIEADGNVSAADWHSKRSNAYSNSKGESNGTGDAVPEENSKIRLLRVLETRMAALRREQAMAYARALVAGYEMDYIDDLISFSDAFGASRLRYDECQQAFGLLDLLVPGEPGHRFPCWISHVLYHFGSHPFSFSMFLVSFHLLLLLRSTYALRLVGFLMLLVGVSGLLSPFGGFLPPSTSVCPSSVLACLPFLYFPFLQCARFFSAGGRSAMQACSQQELPYLGTSGIILAGEDLETSPNLMINVHPNGLSNGKQNGSIDASDSTASHGSLDNSQESSLPTSSQTQSTNGRIQAPMTWPNHVPQYMHNFQGNMQWPSNVDDSGHVLDQELDGHRNHKSSRNKKKHSHGKVLETSEHDCSTEPSDSSSESESDEDLEHHKNYSSKQKPRKKKHGKNSSRKVVIRNINYITSNKRDGEDTGSEGNSSDEDEFINGDSIKQQVEEAVDSLERRHKSTSRRHKKHGGVKLPGIADDPNDVADPEIKNGAAINSEGGKRNDPWGAFQNLLLQEKESNYSGIKPNSVDVQEEYFTNKNSEERSSFAFNLEQEKVTKQQTISSDSFVVTERNTGMEGKTHIGNFEVDEIATIRKADSTYEEELFSHRIEESGNRPHAVISDSAAEFSITKCQEEGDWFLNSQPDKSAHQDANKDLKMFDGVYTSSVAVDVHAGKNKSEVLADDSFMVQARSFDNQFDSQSRTDISMVPEIVGDTQYEYGQPEISHNKPEVIATHEPDDLYMMLDRDSATDHAVASWTPEMDYENSLLSNEVNNRHSDSEKAGVVDDKLPPSSKDAKAKNSGTPAGKVSGKEARSKLLNGSLGKSKSDILSRSKKPTSVSRTTVPKSKSEKEEENRRRMEELMIQRQKRIAERSSSKGSSTETTKRAPTVNKTAVTSMKNEKPNIQTPIQETKKPHKPVLRSSTIDRLATARTTQKVSLTQSKSDQPKKSTSKANGVAATNLPKKTAGAENKKPTPSTVKPSDEKKDPKNLNQTLSSDTDVQAKDGMGSVAEFPVKSSAAQVTQTDDALDLKDIKELHTTASIEKNEETVNSHRDILDDGNCNGNSLKMASPVLTEDHILTVARPEASPDKVLIPSAENLGANDAINENFQVTPEISEIEISTPPPGNGAVSESNHSRKKWESDENSTKATKGFRRLLMFGRKKAETHS</sequence>
<feature type="region of interest" description="Disordered" evidence="1">
    <location>
        <begin position="878"/>
        <end position="1129"/>
    </location>
</feature>
<feature type="compositionally biased region" description="Basic residues" evidence="1">
    <location>
        <begin position="496"/>
        <end position="512"/>
    </location>
</feature>
<name>A0A8J4RF65_9ROSI</name>
<feature type="region of interest" description="Disordered" evidence="1">
    <location>
        <begin position="1222"/>
        <end position="1272"/>
    </location>
</feature>
<keyword evidence="2" id="KW-1133">Transmembrane helix</keyword>
<keyword evidence="2" id="KW-0812">Transmembrane</keyword>
<dbReference type="AlphaFoldDB" id="A0A8J4RF65"/>
<dbReference type="PANTHER" id="PTHR31008:SF4">
    <property type="entry name" value="COP1-INTERACTING PROTEIN 7"/>
    <property type="match status" value="1"/>
</dbReference>
<dbReference type="GO" id="GO:0045893">
    <property type="term" value="P:positive regulation of DNA-templated transcription"/>
    <property type="evidence" value="ECO:0007669"/>
    <property type="project" value="TreeGrafter"/>
</dbReference>
<keyword evidence="2" id="KW-0472">Membrane</keyword>
<feature type="compositionally biased region" description="Polar residues" evidence="1">
    <location>
        <begin position="1024"/>
        <end position="1047"/>
    </location>
</feature>
<feature type="compositionally biased region" description="Polar residues" evidence="1">
    <location>
        <begin position="360"/>
        <end position="384"/>
    </location>
</feature>
<feature type="compositionally biased region" description="Basic residues" evidence="1">
    <location>
        <begin position="445"/>
        <end position="459"/>
    </location>
</feature>
<feature type="compositionally biased region" description="Basic and acidic residues" evidence="1">
    <location>
        <begin position="950"/>
        <end position="978"/>
    </location>
</feature>
<feature type="transmembrane region" description="Helical" evidence="2">
    <location>
        <begin position="262"/>
        <end position="286"/>
    </location>
</feature>
<evidence type="ECO:0000313" key="4">
    <source>
        <dbReference type="Proteomes" id="UP000737018"/>
    </source>
</evidence>
<feature type="region of interest" description="Disordered" evidence="1">
    <location>
        <begin position="353"/>
        <end position="416"/>
    </location>
</feature>
<evidence type="ECO:0008006" key="5">
    <source>
        <dbReference type="Google" id="ProtNLM"/>
    </source>
</evidence>
<dbReference type="EMBL" id="JRKL02000961">
    <property type="protein sequence ID" value="KAF3966999.1"/>
    <property type="molecule type" value="Genomic_DNA"/>
</dbReference>
<feature type="compositionally biased region" description="Low complexity" evidence="1">
    <location>
        <begin position="385"/>
        <end position="399"/>
    </location>
</feature>
<dbReference type="Proteomes" id="UP000737018">
    <property type="component" value="Unassembled WGS sequence"/>
</dbReference>
<organism evidence="3 4">
    <name type="scientific">Castanea mollissima</name>
    <name type="common">Chinese chestnut</name>
    <dbReference type="NCBI Taxonomy" id="60419"/>
    <lineage>
        <taxon>Eukaryota</taxon>
        <taxon>Viridiplantae</taxon>
        <taxon>Streptophyta</taxon>
        <taxon>Embryophyta</taxon>
        <taxon>Tracheophyta</taxon>
        <taxon>Spermatophyta</taxon>
        <taxon>Magnoliopsida</taxon>
        <taxon>eudicotyledons</taxon>
        <taxon>Gunneridae</taxon>
        <taxon>Pentapetalae</taxon>
        <taxon>rosids</taxon>
        <taxon>fabids</taxon>
        <taxon>Fagales</taxon>
        <taxon>Fagaceae</taxon>
        <taxon>Castanea</taxon>
    </lineage>
</organism>
<proteinExistence type="predicted"/>
<evidence type="ECO:0000313" key="3">
    <source>
        <dbReference type="EMBL" id="KAF3966999.1"/>
    </source>
</evidence>
<feature type="compositionally biased region" description="Polar residues" evidence="1">
    <location>
        <begin position="935"/>
        <end position="948"/>
    </location>
</feature>
<feature type="transmembrane region" description="Helical" evidence="2">
    <location>
        <begin position="233"/>
        <end position="255"/>
    </location>
</feature>
<evidence type="ECO:0000256" key="2">
    <source>
        <dbReference type="SAM" id="Phobius"/>
    </source>
</evidence>
<comment type="caution">
    <text evidence="3">The sequence shown here is derived from an EMBL/GenBank/DDBJ whole genome shotgun (WGS) entry which is preliminary data.</text>
</comment>
<feature type="compositionally biased region" description="Polar residues" evidence="1">
    <location>
        <begin position="1093"/>
        <end position="1103"/>
    </location>
</feature>
<gene>
    <name evidence="3" type="ORF">CMV_008953</name>
</gene>
<feature type="compositionally biased region" description="Basic and acidic residues" evidence="1">
    <location>
        <begin position="878"/>
        <end position="901"/>
    </location>
</feature>
<feature type="compositionally biased region" description="Polar residues" evidence="1">
    <location>
        <begin position="993"/>
        <end position="1013"/>
    </location>
</feature>
<feature type="region of interest" description="Disordered" evidence="1">
    <location>
        <begin position="443"/>
        <end position="607"/>
    </location>
</feature>
<keyword evidence="4" id="KW-1185">Reference proteome</keyword>
<dbReference type="PANTHER" id="PTHR31008">
    <property type="entry name" value="COP1-INTERACTING PROTEIN-RELATED"/>
    <property type="match status" value="1"/>
</dbReference>
<feature type="compositionally biased region" description="Basic and acidic residues" evidence="1">
    <location>
        <begin position="460"/>
        <end position="470"/>
    </location>
</feature>
<protein>
    <recommendedName>
        <fullName evidence="5">COP1-interacting protein 7</fullName>
    </recommendedName>
</protein>